<proteinExistence type="predicted"/>
<sequence length="74" mass="8208">MSVPTTPCNYRPLANMSHVQNALSNHFHATVGKAASFRDEPSKDDFAPVTSHAKQQQLYKQRGQDLIRLVSGNV</sequence>
<dbReference type="EMBL" id="BTGB01000009">
    <property type="protein sequence ID" value="GMM48131.1"/>
    <property type="molecule type" value="Genomic_DNA"/>
</dbReference>
<feature type="region of interest" description="Disordered" evidence="1">
    <location>
        <begin position="39"/>
        <end position="60"/>
    </location>
</feature>
<dbReference type="Proteomes" id="UP001378960">
    <property type="component" value="Unassembled WGS sequence"/>
</dbReference>
<evidence type="ECO:0000256" key="1">
    <source>
        <dbReference type="SAM" id="MobiDB-lite"/>
    </source>
</evidence>
<evidence type="ECO:0000313" key="2">
    <source>
        <dbReference type="EMBL" id="GMM48131.1"/>
    </source>
</evidence>
<organism evidence="2 3">
    <name type="scientific">Pichia kluyveri</name>
    <name type="common">Yeast</name>
    <dbReference type="NCBI Taxonomy" id="36015"/>
    <lineage>
        <taxon>Eukaryota</taxon>
        <taxon>Fungi</taxon>
        <taxon>Dikarya</taxon>
        <taxon>Ascomycota</taxon>
        <taxon>Saccharomycotina</taxon>
        <taxon>Pichiomycetes</taxon>
        <taxon>Pichiales</taxon>
        <taxon>Pichiaceae</taxon>
        <taxon>Pichia</taxon>
    </lineage>
</organism>
<name>A0AAV5RBY5_PICKL</name>
<gene>
    <name evidence="2" type="ORF">DAPK24_047290</name>
</gene>
<comment type="caution">
    <text evidence="2">The sequence shown here is derived from an EMBL/GenBank/DDBJ whole genome shotgun (WGS) entry which is preliminary data.</text>
</comment>
<keyword evidence="3" id="KW-1185">Reference proteome</keyword>
<accession>A0AAV5RBY5</accession>
<reference evidence="2 3" key="1">
    <citation type="journal article" date="2023" name="Elife">
        <title>Identification of key yeast species and microbe-microbe interactions impacting larval growth of Drosophila in the wild.</title>
        <authorList>
            <person name="Mure A."/>
            <person name="Sugiura Y."/>
            <person name="Maeda R."/>
            <person name="Honda K."/>
            <person name="Sakurai N."/>
            <person name="Takahashi Y."/>
            <person name="Watada M."/>
            <person name="Katoh T."/>
            <person name="Gotoh A."/>
            <person name="Gotoh Y."/>
            <person name="Taniguchi I."/>
            <person name="Nakamura K."/>
            <person name="Hayashi T."/>
            <person name="Katayama T."/>
            <person name="Uemura T."/>
            <person name="Hattori Y."/>
        </authorList>
    </citation>
    <scope>NUCLEOTIDE SEQUENCE [LARGE SCALE GENOMIC DNA]</scope>
    <source>
        <strain evidence="2 3">PK-24</strain>
    </source>
</reference>
<evidence type="ECO:0000313" key="3">
    <source>
        <dbReference type="Proteomes" id="UP001378960"/>
    </source>
</evidence>
<dbReference type="AlphaFoldDB" id="A0AAV5RBY5"/>
<protein>
    <submittedName>
        <fullName evidence="2">Uncharacterized protein</fullName>
    </submittedName>
</protein>